<feature type="chain" id="PRO_5001758716" evidence="3">
    <location>
        <begin position="23"/>
        <end position="437"/>
    </location>
</feature>
<dbReference type="Proteomes" id="UP000027997">
    <property type="component" value="Unassembled WGS sequence"/>
</dbReference>
<dbReference type="RefSeq" id="WP_020585144.1">
    <property type="nucleotide sequence ID" value="NZ_JOJP01000001.1"/>
</dbReference>
<keyword evidence="6" id="KW-1185">Reference proteome</keyword>
<dbReference type="PANTHER" id="PTHR11014">
    <property type="entry name" value="PEPTIDASE M20 FAMILY MEMBER"/>
    <property type="match status" value="1"/>
</dbReference>
<dbReference type="Gene3D" id="3.30.70.360">
    <property type="match status" value="1"/>
</dbReference>
<gene>
    <name evidence="5" type="ORF">GV64_09680</name>
</gene>
<dbReference type="Pfam" id="PF07687">
    <property type="entry name" value="M20_dimer"/>
    <property type="match status" value="1"/>
</dbReference>
<dbReference type="AlphaFoldDB" id="A0A081KA00"/>
<evidence type="ECO:0000256" key="3">
    <source>
        <dbReference type="SAM" id="SignalP"/>
    </source>
</evidence>
<proteinExistence type="predicted"/>
<keyword evidence="3" id="KW-0732">Signal</keyword>
<dbReference type="PANTHER" id="PTHR11014:SF63">
    <property type="entry name" value="METALLOPEPTIDASE, PUTATIVE (AFU_ORTHOLOGUE AFUA_6G09600)-RELATED"/>
    <property type="match status" value="1"/>
</dbReference>
<dbReference type="GO" id="GO:0016787">
    <property type="term" value="F:hydrolase activity"/>
    <property type="evidence" value="ECO:0007669"/>
    <property type="project" value="UniProtKB-KW"/>
</dbReference>
<dbReference type="SUPFAM" id="SSF53187">
    <property type="entry name" value="Zn-dependent exopeptidases"/>
    <property type="match status" value="1"/>
</dbReference>
<dbReference type="InterPro" id="IPR036264">
    <property type="entry name" value="Bact_exopeptidase_dim_dom"/>
</dbReference>
<accession>A0A081KA00</accession>
<feature type="binding site" evidence="2">
    <location>
        <position position="409"/>
    </location>
    <ligand>
        <name>Mn(2+)</name>
        <dbReference type="ChEBI" id="CHEBI:29035"/>
        <label>2</label>
    </ligand>
</feature>
<dbReference type="InterPro" id="IPR011650">
    <property type="entry name" value="Peptidase_M20_dimer"/>
</dbReference>
<dbReference type="EMBL" id="JOJP01000001">
    <property type="protein sequence ID" value="KEI70976.1"/>
    <property type="molecule type" value="Genomic_DNA"/>
</dbReference>
<feature type="binding site" evidence="2">
    <location>
        <position position="166"/>
    </location>
    <ligand>
        <name>Mn(2+)</name>
        <dbReference type="ChEBI" id="CHEBI:29035"/>
        <label>2</label>
    </ligand>
</feature>
<dbReference type="PIRSF" id="PIRSF005962">
    <property type="entry name" value="Pept_M20D_amidohydro"/>
    <property type="match status" value="1"/>
</dbReference>
<protein>
    <submittedName>
        <fullName evidence="5">Amidohydrolase</fullName>
    </submittedName>
</protein>
<dbReference type="Pfam" id="PF01546">
    <property type="entry name" value="Peptidase_M20"/>
    <property type="match status" value="1"/>
</dbReference>
<evidence type="ECO:0000259" key="4">
    <source>
        <dbReference type="Pfam" id="PF07687"/>
    </source>
</evidence>
<name>A0A081KA00_9GAMM</name>
<keyword evidence="2" id="KW-0479">Metal-binding</keyword>
<evidence type="ECO:0000313" key="5">
    <source>
        <dbReference type="EMBL" id="KEI70976.1"/>
    </source>
</evidence>
<dbReference type="GO" id="GO:0046872">
    <property type="term" value="F:metal ion binding"/>
    <property type="evidence" value="ECO:0007669"/>
    <property type="project" value="UniProtKB-KW"/>
</dbReference>
<dbReference type="InterPro" id="IPR002933">
    <property type="entry name" value="Peptidase_M20"/>
</dbReference>
<dbReference type="InterPro" id="IPR017439">
    <property type="entry name" value="Amidohydrolase"/>
</dbReference>
<comment type="cofactor">
    <cofactor evidence="2">
        <name>Mn(2+)</name>
        <dbReference type="ChEBI" id="CHEBI:29035"/>
    </cofactor>
    <text evidence="2">The Mn(2+) ion enhances activity.</text>
</comment>
<keyword evidence="2" id="KW-0464">Manganese</keyword>
<keyword evidence="1 5" id="KW-0378">Hydrolase</keyword>
<comment type="caution">
    <text evidence="5">The sequence shown here is derived from an EMBL/GenBank/DDBJ whole genome shotgun (WGS) entry which is preliminary data.</text>
</comment>
<dbReference type="eggNOG" id="COG1473">
    <property type="taxonomic scope" value="Bacteria"/>
</dbReference>
<feature type="domain" description="Peptidase M20 dimerisation" evidence="4">
    <location>
        <begin position="216"/>
        <end position="310"/>
    </location>
</feature>
<reference evidence="5 6" key="1">
    <citation type="submission" date="2014-06" db="EMBL/GenBank/DDBJ databases">
        <title>Whole Genome Sequences of Three Symbiotic Endozoicomonas Bacteria.</title>
        <authorList>
            <person name="Neave M.J."/>
            <person name="Apprill A."/>
            <person name="Voolstra C.R."/>
        </authorList>
    </citation>
    <scope>NUCLEOTIDE SEQUENCE [LARGE SCALE GENOMIC DNA]</scope>
    <source>
        <strain evidence="5 6">DSM 22380</strain>
    </source>
</reference>
<evidence type="ECO:0000256" key="2">
    <source>
        <dbReference type="PIRSR" id="PIRSR005962-1"/>
    </source>
</evidence>
<evidence type="ECO:0000313" key="6">
    <source>
        <dbReference type="Proteomes" id="UP000027997"/>
    </source>
</evidence>
<feature type="binding site" evidence="2">
    <location>
        <position position="193"/>
    </location>
    <ligand>
        <name>Mn(2+)</name>
        <dbReference type="ChEBI" id="CHEBI:29035"/>
        <label>2</label>
    </ligand>
</feature>
<dbReference type="SUPFAM" id="SSF55031">
    <property type="entry name" value="Bacterial exopeptidase dimerisation domain"/>
    <property type="match status" value="1"/>
</dbReference>
<dbReference type="STRING" id="305900.GV64_09680"/>
<evidence type="ECO:0000256" key="1">
    <source>
        <dbReference type="ARBA" id="ARBA00022801"/>
    </source>
</evidence>
<feature type="binding site" evidence="2">
    <location>
        <position position="132"/>
    </location>
    <ligand>
        <name>Mn(2+)</name>
        <dbReference type="ChEBI" id="CHEBI:29035"/>
        <label>2</label>
    </ligand>
</feature>
<dbReference type="NCBIfam" id="TIGR01891">
    <property type="entry name" value="amidohydrolases"/>
    <property type="match status" value="1"/>
</dbReference>
<feature type="binding site" evidence="2">
    <location>
        <position position="130"/>
    </location>
    <ligand>
        <name>Mn(2+)</name>
        <dbReference type="ChEBI" id="CHEBI:29035"/>
        <label>2</label>
    </ligand>
</feature>
<sequence>MNIIKKITTLILYSLFLQSASASLATSIADDEQRLLGLFKHLHQNPEHAFMEVETAALVTKELKSHGFAVHTGIAKTGVVGILENGPGPVVMFRSDMDALPIKEETNLPYKSTAIKKDANGIELPVMHACGHDAHTVWLIGLAKQLAARKSEWSGTAVLVAQPAEEPILGATAMVNDGLYKVAPKPDIIISGHTMGVVPAGSVAIHDGRRMAGTDQMDVLIKGVGGHGSTPHAAKDPVIMAAMAIMGYQAVVSRSVDQSQPAVLTVGAIQAGDSNNIIPDSATLKVNLRWYTEADRDQMIKGIKSVTDNIARMYGIPNDRMPTYTMKGYSKPVINGKGDTQQARSAMQAALGENKVLRGMPPVMGSEDFHMLGSPYPDTRILYIEIGSGAKDVYSNFMEKGILPEVLNHNPRYVVEPEAIVTGTTALTSVVLSFLSK</sequence>
<feature type="signal peptide" evidence="3">
    <location>
        <begin position="1"/>
        <end position="22"/>
    </location>
</feature>
<dbReference type="Gene3D" id="3.40.630.10">
    <property type="entry name" value="Zn peptidases"/>
    <property type="match status" value="1"/>
</dbReference>
<organism evidence="5 6">
    <name type="scientific">Endozoicomonas elysicola</name>
    <dbReference type="NCBI Taxonomy" id="305900"/>
    <lineage>
        <taxon>Bacteria</taxon>
        <taxon>Pseudomonadati</taxon>
        <taxon>Pseudomonadota</taxon>
        <taxon>Gammaproteobacteria</taxon>
        <taxon>Oceanospirillales</taxon>
        <taxon>Endozoicomonadaceae</taxon>
        <taxon>Endozoicomonas</taxon>
    </lineage>
</organism>